<evidence type="ECO:0000313" key="2">
    <source>
        <dbReference type="EMBL" id="KAL0401815.1"/>
    </source>
</evidence>
<evidence type="ECO:0000259" key="1">
    <source>
        <dbReference type="Pfam" id="PF10551"/>
    </source>
</evidence>
<name>A0AAW2TA64_9LAMI</name>
<feature type="non-terminal residue" evidence="2">
    <location>
        <position position="122"/>
    </location>
</feature>
<proteinExistence type="predicted"/>
<gene>
    <name evidence="2" type="ORF">Slati_4211400</name>
</gene>
<reference evidence="2" key="2">
    <citation type="journal article" date="2024" name="Plant">
        <title>Genomic evolution and insights into agronomic trait innovations of Sesamum species.</title>
        <authorList>
            <person name="Miao H."/>
            <person name="Wang L."/>
            <person name="Qu L."/>
            <person name="Liu H."/>
            <person name="Sun Y."/>
            <person name="Le M."/>
            <person name="Wang Q."/>
            <person name="Wei S."/>
            <person name="Zheng Y."/>
            <person name="Lin W."/>
            <person name="Duan Y."/>
            <person name="Cao H."/>
            <person name="Xiong S."/>
            <person name="Wang X."/>
            <person name="Wei L."/>
            <person name="Li C."/>
            <person name="Ma Q."/>
            <person name="Ju M."/>
            <person name="Zhao R."/>
            <person name="Li G."/>
            <person name="Mu C."/>
            <person name="Tian Q."/>
            <person name="Mei H."/>
            <person name="Zhang T."/>
            <person name="Gao T."/>
            <person name="Zhang H."/>
        </authorList>
    </citation>
    <scope>NUCLEOTIDE SEQUENCE</scope>
    <source>
        <strain evidence="2">KEN1</strain>
    </source>
</reference>
<reference evidence="2" key="1">
    <citation type="submission" date="2020-06" db="EMBL/GenBank/DDBJ databases">
        <authorList>
            <person name="Li T."/>
            <person name="Hu X."/>
            <person name="Zhang T."/>
            <person name="Song X."/>
            <person name="Zhang H."/>
            <person name="Dai N."/>
            <person name="Sheng W."/>
            <person name="Hou X."/>
            <person name="Wei L."/>
        </authorList>
    </citation>
    <scope>NUCLEOTIDE SEQUENCE</scope>
    <source>
        <strain evidence="2">KEN1</strain>
        <tissue evidence="2">Leaf</tissue>
    </source>
</reference>
<dbReference type="PANTHER" id="PTHR31973:SF191">
    <property type="entry name" value="OS05G0489400 PROTEIN"/>
    <property type="match status" value="1"/>
</dbReference>
<dbReference type="EMBL" id="JACGWN010000015">
    <property type="protein sequence ID" value="KAL0401815.1"/>
    <property type="molecule type" value="Genomic_DNA"/>
</dbReference>
<sequence length="122" mass="13825">MALSGETDASGKKKFYRIYICFKALKQGFLNRCRPLIGVVGCHLKVPHGGILLTAVSIDPNNQLFLLTYAVVGLESKQSWKWFLMNLKEDLCIERDAVYTFVSDKQKELIPAFEIVAVNFPR</sequence>
<dbReference type="Pfam" id="PF10551">
    <property type="entry name" value="MULE"/>
    <property type="match status" value="1"/>
</dbReference>
<feature type="domain" description="MULE transposase" evidence="1">
    <location>
        <begin position="43"/>
        <end position="116"/>
    </location>
</feature>
<dbReference type="AlphaFoldDB" id="A0AAW2TA64"/>
<protein>
    <recommendedName>
        <fullName evidence="1">MULE transposase domain-containing protein</fullName>
    </recommendedName>
</protein>
<dbReference type="PANTHER" id="PTHR31973">
    <property type="entry name" value="POLYPROTEIN, PUTATIVE-RELATED"/>
    <property type="match status" value="1"/>
</dbReference>
<accession>A0AAW2TA64</accession>
<dbReference type="InterPro" id="IPR018289">
    <property type="entry name" value="MULE_transposase_dom"/>
</dbReference>
<organism evidence="2">
    <name type="scientific">Sesamum latifolium</name>
    <dbReference type="NCBI Taxonomy" id="2727402"/>
    <lineage>
        <taxon>Eukaryota</taxon>
        <taxon>Viridiplantae</taxon>
        <taxon>Streptophyta</taxon>
        <taxon>Embryophyta</taxon>
        <taxon>Tracheophyta</taxon>
        <taxon>Spermatophyta</taxon>
        <taxon>Magnoliopsida</taxon>
        <taxon>eudicotyledons</taxon>
        <taxon>Gunneridae</taxon>
        <taxon>Pentapetalae</taxon>
        <taxon>asterids</taxon>
        <taxon>lamiids</taxon>
        <taxon>Lamiales</taxon>
        <taxon>Pedaliaceae</taxon>
        <taxon>Sesamum</taxon>
    </lineage>
</organism>
<comment type="caution">
    <text evidence="2">The sequence shown here is derived from an EMBL/GenBank/DDBJ whole genome shotgun (WGS) entry which is preliminary data.</text>
</comment>